<reference evidence="2 3" key="1">
    <citation type="submission" date="2005-07" db="EMBL/GenBank/DDBJ databases">
        <authorList>
            <person name="Mural R.J."/>
            <person name="Li P.W."/>
            <person name="Adams M.D."/>
            <person name="Amanatides P.G."/>
            <person name="Baden-Tillson H."/>
            <person name="Barnstead M."/>
            <person name="Chin S.H."/>
            <person name="Dew I."/>
            <person name="Evans C.A."/>
            <person name="Ferriera S."/>
            <person name="Flanigan M."/>
            <person name="Fosler C."/>
            <person name="Glodek A."/>
            <person name="Gu Z."/>
            <person name="Holt R.A."/>
            <person name="Jennings D."/>
            <person name="Kraft C.L."/>
            <person name="Lu F."/>
            <person name="Nguyen T."/>
            <person name="Nusskern D.R."/>
            <person name="Pfannkoch C.M."/>
            <person name="Sitter C."/>
            <person name="Sutton G.G."/>
            <person name="Venter J.C."/>
            <person name="Wang Z."/>
            <person name="Woodage T."/>
            <person name="Zheng X.H."/>
            <person name="Zhong F."/>
        </authorList>
    </citation>
    <scope>NUCLEOTIDE SEQUENCE [LARGE SCALE GENOMIC DNA]</scope>
    <source>
        <strain>BN</strain>
        <strain evidence="3">Sprague-Dawley</strain>
    </source>
</reference>
<evidence type="ECO:0000313" key="3">
    <source>
        <dbReference type="Proteomes" id="UP000234681"/>
    </source>
</evidence>
<dbReference type="Proteomes" id="UP000234681">
    <property type="component" value="Chromosome 10"/>
</dbReference>
<feature type="compositionally biased region" description="Polar residues" evidence="1">
    <location>
        <begin position="1"/>
        <end position="31"/>
    </location>
</feature>
<organism evidence="2 3">
    <name type="scientific">Rattus norvegicus</name>
    <name type="common">Rat</name>
    <dbReference type="NCBI Taxonomy" id="10116"/>
    <lineage>
        <taxon>Eukaryota</taxon>
        <taxon>Metazoa</taxon>
        <taxon>Chordata</taxon>
        <taxon>Craniata</taxon>
        <taxon>Vertebrata</taxon>
        <taxon>Euteleostomi</taxon>
        <taxon>Mammalia</taxon>
        <taxon>Eutheria</taxon>
        <taxon>Euarchontoglires</taxon>
        <taxon>Glires</taxon>
        <taxon>Rodentia</taxon>
        <taxon>Myomorpha</taxon>
        <taxon>Muroidea</taxon>
        <taxon>Muridae</taxon>
        <taxon>Murinae</taxon>
        <taxon>Rattus</taxon>
    </lineage>
</organism>
<feature type="compositionally biased region" description="Polar residues" evidence="1">
    <location>
        <begin position="74"/>
        <end position="87"/>
    </location>
</feature>
<proteinExistence type="predicted"/>
<evidence type="ECO:0000256" key="1">
    <source>
        <dbReference type="SAM" id="MobiDB-lite"/>
    </source>
</evidence>
<protein>
    <submittedName>
        <fullName evidence="2">RCG34177</fullName>
    </submittedName>
</protein>
<sequence>MKRSTQMSSQPAHLESTPCTPHTPESLSSGHSCGRKASVDITVKYVSMEGSLRIIVMPGHLQVLDIFHSHISTCSPTPASQDKSSANRSKELRKYPKYWSPQK</sequence>
<accession>A6HFG8</accession>
<gene>
    <name evidence="2" type="ORF">rCG_34177</name>
</gene>
<name>A6HFG8_RAT</name>
<dbReference type="AlphaFoldDB" id="A6HFG8"/>
<feature type="region of interest" description="Disordered" evidence="1">
    <location>
        <begin position="1"/>
        <end position="34"/>
    </location>
</feature>
<evidence type="ECO:0000313" key="2">
    <source>
        <dbReference type="EMBL" id="EDM04773.1"/>
    </source>
</evidence>
<feature type="region of interest" description="Disordered" evidence="1">
    <location>
        <begin position="74"/>
        <end position="103"/>
    </location>
</feature>
<dbReference type="EMBL" id="CH473948">
    <property type="protein sequence ID" value="EDM04773.1"/>
    <property type="molecule type" value="Genomic_DNA"/>
</dbReference>